<name>A0A0D8X7H7_DICVI</name>
<reference evidence="1 2" key="1">
    <citation type="submission" date="2013-11" db="EMBL/GenBank/DDBJ databases">
        <title>Draft genome of the bovine lungworm Dictyocaulus viviparus.</title>
        <authorList>
            <person name="Mitreva M."/>
        </authorList>
    </citation>
    <scope>NUCLEOTIDE SEQUENCE [LARGE SCALE GENOMIC DNA]</scope>
    <source>
        <strain evidence="1 2">HannoverDv2000</strain>
    </source>
</reference>
<evidence type="ECO:0000313" key="2">
    <source>
        <dbReference type="Proteomes" id="UP000053766"/>
    </source>
</evidence>
<sequence length="113" mass="13264">MNTFANRNRRDGTTSIRKLETSYYNITLIKVWVSDKGKFKLLRRIFFVLVLQIRIEIFNEVGVTAKLKPKITIVPLEHDDGDTDNRDSPASTLHRYLSSMFKRDRRASTLYQI</sequence>
<keyword evidence="2" id="KW-1185">Reference proteome</keyword>
<dbReference type="AlphaFoldDB" id="A0A0D8X7H7"/>
<dbReference type="Proteomes" id="UP000053766">
    <property type="component" value="Unassembled WGS sequence"/>
</dbReference>
<accession>A0A0D8X7H7</accession>
<reference evidence="2" key="2">
    <citation type="journal article" date="2016" name="Sci. Rep.">
        <title>Dictyocaulus viviparus genome, variome and transcriptome elucidate lungworm biology and support future intervention.</title>
        <authorList>
            <person name="McNulty S.N."/>
            <person name="Strube C."/>
            <person name="Rosa B.A."/>
            <person name="Martin J.C."/>
            <person name="Tyagi R."/>
            <person name="Choi Y.J."/>
            <person name="Wang Q."/>
            <person name="Hallsworth Pepin K."/>
            <person name="Zhang X."/>
            <person name="Ozersky P."/>
            <person name="Wilson R.K."/>
            <person name="Sternberg P.W."/>
            <person name="Gasser R.B."/>
            <person name="Mitreva M."/>
        </authorList>
    </citation>
    <scope>NUCLEOTIDE SEQUENCE [LARGE SCALE GENOMIC DNA]</scope>
    <source>
        <strain evidence="2">HannoverDv2000</strain>
    </source>
</reference>
<dbReference type="EMBL" id="KN717171">
    <property type="protein sequence ID" value="KJH40488.1"/>
    <property type="molecule type" value="Genomic_DNA"/>
</dbReference>
<gene>
    <name evidence="1" type="ORF">DICVIV_13554</name>
</gene>
<organism evidence="1 2">
    <name type="scientific">Dictyocaulus viviparus</name>
    <name type="common">Bovine lungworm</name>
    <dbReference type="NCBI Taxonomy" id="29172"/>
    <lineage>
        <taxon>Eukaryota</taxon>
        <taxon>Metazoa</taxon>
        <taxon>Ecdysozoa</taxon>
        <taxon>Nematoda</taxon>
        <taxon>Chromadorea</taxon>
        <taxon>Rhabditida</taxon>
        <taxon>Rhabditina</taxon>
        <taxon>Rhabditomorpha</taxon>
        <taxon>Strongyloidea</taxon>
        <taxon>Metastrongylidae</taxon>
        <taxon>Dictyocaulus</taxon>
    </lineage>
</organism>
<evidence type="ECO:0000313" key="1">
    <source>
        <dbReference type="EMBL" id="KJH40488.1"/>
    </source>
</evidence>
<protein>
    <submittedName>
        <fullName evidence="1">Uncharacterized protein</fullName>
    </submittedName>
</protein>
<proteinExistence type="predicted"/>